<reference evidence="7" key="3">
    <citation type="submission" date="2019-12" db="EMBL/GenBank/DDBJ databases">
        <title>SpeciesPrimer: A bioinformatics pipeline dedicated to the design of qPCR primers for the quantification of bacterial species.</title>
        <authorList>
            <person name="Dreier M."/>
            <person name="Berthoud H."/>
            <person name="Shani N."/>
            <person name="Wechsler D."/>
            <person name="Junier P."/>
        </authorList>
    </citation>
    <scope>NUCLEOTIDE SEQUENCE</scope>
    <source>
        <strain evidence="7">FAM13073</strain>
    </source>
</reference>
<dbReference type="EMBL" id="JADOFP010000001">
    <property type="protein sequence ID" value="MBF7114263.1"/>
    <property type="molecule type" value="Genomic_DNA"/>
</dbReference>
<evidence type="ECO:0000256" key="1">
    <source>
        <dbReference type="ARBA" id="ARBA00004141"/>
    </source>
</evidence>
<evidence type="ECO:0000313" key="8">
    <source>
        <dbReference type="EMBL" id="MBF7114263.1"/>
    </source>
</evidence>
<dbReference type="Proteomes" id="UP000196118">
    <property type="component" value="Chromosome"/>
</dbReference>
<keyword evidence="12" id="KW-1185">Reference proteome</keyword>
<dbReference type="EMBL" id="CP021474">
    <property type="protein sequence ID" value="ARW20729.1"/>
    <property type="molecule type" value="Genomic_DNA"/>
</dbReference>
<dbReference type="Proteomes" id="UP000472573">
    <property type="component" value="Unassembled WGS sequence"/>
</dbReference>
<reference evidence="9" key="5">
    <citation type="submission" date="2020-11" db="EMBL/GenBank/DDBJ databases">
        <title>Antibiotic susceptibility profiles of Pediococcus pentosaceus from various origins and their implications for the safety assessment of strains with food-technology applications.</title>
        <authorList>
            <person name="Shani N."/>
            <person name="Oberhaensli S."/>
            <person name="Arias E."/>
        </authorList>
    </citation>
    <scope>NUCLEOTIDE SEQUENCE</scope>
    <source>
        <strain evidence="9">FAM 19164</strain>
        <strain evidence="8">FAM 24207</strain>
    </source>
</reference>
<evidence type="ECO:0000313" key="7">
    <source>
        <dbReference type="EMBL" id="KAF0413920.1"/>
    </source>
</evidence>
<accession>A0A0Q1A1C9</accession>
<dbReference type="GeneID" id="33061371"/>
<dbReference type="InterPro" id="IPR003825">
    <property type="entry name" value="Colicin-V_CvpA"/>
</dbReference>
<dbReference type="PANTHER" id="PTHR37306">
    <property type="entry name" value="COLICIN V PRODUCTION PROTEIN"/>
    <property type="match status" value="1"/>
</dbReference>
<feature type="transmembrane region" description="Helical" evidence="5">
    <location>
        <begin position="105"/>
        <end position="127"/>
    </location>
</feature>
<proteinExistence type="predicted"/>
<accession>A0A8G1E5A7</accession>
<dbReference type="EMBL" id="WENB01000002">
    <property type="protein sequence ID" value="KAF0413920.1"/>
    <property type="molecule type" value="Genomic_DNA"/>
</dbReference>
<dbReference type="RefSeq" id="WP_002834247.1">
    <property type="nucleotide sequence ID" value="NZ_BEWQ01000001.1"/>
</dbReference>
<gene>
    <name evidence="7" type="ORF">GBO79_03350</name>
    <name evidence="8" type="ORF">ITQ90_01760</name>
    <name evidence="9" type="ORF">ITQ97_04725</name>
    <name evidence="10" type="ORF">PWB86_04375</name>
    <name evidence="6" type="ORF">S100892_02194</name>
</gene>
<evidence type="ECO:0000313" key="13">
    <source>
        <dbReference type="Proteomes" id="UP000743107"/>
    </source>
</evidence>
<reference evidence="12" key="4">
    <citation type="submission" date="2020-03" db="EMBL/GenBank/DDBJ databases">
        <title>SpeciesPrimer: A bioinformatics pipeline dedicated to the design of qPCR primers for the quantification of bacterial species.</title>
        <authorList>
            <person name="Dreier M."/>
            <person name="Berthoud H."/>
            <person name="Shani N."/>
            <person name="Wechsler D."/>
            <person name="Junier P."/>
        </authorList>
    </citation>
    <scope>NUCLEOTIDE SEQUENCE [LARGE SCALE GENOMIC DNA]</scope>
    <source>
        <strain evidence="12">FAM13073</strain>
    </source>
</reference>
<evidence type="ECO:0000313" key="10">
    <source>
        <dbReference type="EMBL" id="WEA56441.1"/>
    </source>
</evidence>
<name>A0A0Q1A1C9_PEDPE</name>
<dbReference type="Proteomes" id="UP000743107">
    <property type="component" value="Unassembled WGS sequence"/>
</dbReference>
<keyword evidence="4 5" id="KW-0472">Membrane</keyword>
<evidence type="ECO:0000313" key="9">
    <source>
        <dbReference type="EMBL" id="MBF7127116.1"/>
    </source>
</evidence>
<feature type="transmembrane region" description="Helical" evidence="5">
    <location>
        <begin position="28"/>
        <end position="51"/>
    </location>
</feature>
<reference evidence="6 11" key="1">
    <citation type="submission" date="2017-05" db="EMBL/GenBank/DDBJ databases">
        <title>Genome sequence of Pediococcus pentosaceus strain SRCM100892.</title>
        <authorList>
            <person name="Cho S.H."/>
        </authorList>
    </citation>
    <scope>NUCLEOTIDE SEQUENCE [LARGE SCALE GENOMIC DNA]</scope>
    <source>
        <strain evidence="6 11">SRCM100892</strain>
    </source>
</reference>
<organism evidence="9 13">
    <name type="scientific">Pediococcus pentosaceus</name>
    <dbReference type="NCBI Taxonomy" id="1255"/>
    <lineage>
        <taxon>Bacteria</taxon>
        <taxon>Bacillati</taxon>
        <taxon>Bacillota</taxon>
        <taxon>Bacilli</taxon>
        <taxon>Lactobacillales</taxon>
        <taxon>Lactobacillaceae</taxon>
        <taxon>Pediococcus</taxon>
    </lineage>
</organism>
<feature type="transmembrane region" description="Helical" evidence="5">
    <location>
        <begin position="63"/>
        <end position="85"/>
    </location>
</feature>
<dbReference type="GO" id="GO:0009403">
    <property type="term" value="P:toxin biosynthetic process"/>
    <property type="evidence" value="ECO:0007669"/>
    <property type="project" value="InterPro"/>
</dbReference>
<keyword evidence="3 5" id="KW-1133">Transmembrane helix</keyword>
<evidence type="ECO:0000313" key="12">
    <source>
        <dbReference type="Proteomes" id="UP000472573"/>
    </source>
</evidence>
<dbReference type="OMA" id="YIGYNRG"/>
<keyword evidence="2 5" id="KW-0812">Transmembrane</keyword>
<reference evidence="10 14" key="6">
    <citation type="submission" date="2023-02" db="EMBL/GenBank/DDBJ databases">
        <title>Comparative genomics and fermentation flavor characterization of five lactic acid bacteria reveal flavor biosynthesis metabolic pathways in fermented muskmelon puree.</title>
        <authorList>
            <person name="Yuan L."/>
            <person name="Li M."/>
            <person name="Xu X."/>
            <person name="Lao F."/>
            <person name="Wu J."/>
        </authorList>
    </citation>
    <scope>NUCLEOTIDE SEQUENCE [LARGE SCALE GENOMIC DNA]</scope>
    <source>
        <strain evidence="10 14">Ca-4</strain>
    </source>
</reference>
<evidence type="ECO:0000313" key="11">
    <source>
        <dbReference type="Proteomes" id="UP000196118"/>
    </source>
</evidence>
<dbReference type="EMBL" id="JADOFV010000002">
    <property type="protein sequence ID" value="MBF7127116.1"/>
    <property type="molecule type" value="Genomic_DNA"/>
</dbReference>
<evidence type="ECO:0000313" key="14">
    <source>
        <dbReference type="Proteomes" id="UP001214131"/>
    </source>
</evidence>
<reference evidence="7" key="2">
    <citation type="submission" date="2019-10" db="EMBL/GenBank/DDBJ databases">
        <authorList>
            <person name="Irmler S."/>
            <person name="Berthoud H."/>
            <person name="Roetschi A."/>
            <person name="Arias E."/>
            <person name="Shani N."/>
            <person name="Wuethrich D."/>
            <person name="Bruggmann R."/>
        </authorList>
    </citation>
    <scope>NUCLEOTIDE SEQUENCE</scope>
    <source>
        <strain evidence="7">FAM13073</strain>
    </source>
</reference>
<sequence>MLLSLIIILILIMAIARGWRRGLILELLYSLGYIVVFIFAKVFTNDFAAFLTTTFGGWTSNQVTNLTVMHSVAFILLMSIGWIIIRLVGRLSQMVTWLPVIHQVNSLAGAVVGLVITYGISFVILSISQFIPNDFYQEQLSQSVVAQTILSKTPAVSSELINNYIIHTEQTKNVL</sequence>
<dbReference type="Pfam" id="PF02674">
    <property type="entry name" value="Colicin_V"/>
    <property type="match status" value="1"/>
</dbReference>
<dbReference type="Proteomes" id="UP001214131">
    <property type="component" value="Chromosome"/>
</dbReference>
<dbReference type="EMBL" id="CP118739">
    <property type="protein sequence ID" value="WEA56441.1"/>
    <property type="molecule type" value="Genomic_DNA"/>
</dbReference>
<dbReference type="AlphaFoldDB" id="A0A0Q1A1C9"/>
<dbReference type="PANTHER" id="PTHR37306:SF1">
    <property type="entry name" value="COLICIN V PRODUCTION PROTEIN"/>
    <property type="match status" value="1"/>
</dbReference>
<dbReference type="GO" id="GO:0016020">
    <property type="term" value="C:membrane"/>
    <property type="evidence" value="ECO:0007669"/>
    <property type="project" value="UniProtKB-SubCell"/>
</dbReference>
<comment type="subcellular location">
    <subcellularLocation>
        <location evidence="1">Membrane</location>
        <topology evidence="1">Multi-pass membrane protein</topology>
    </subcellularLocation>
</comment>
<protein>
    <submittedName>
        <fullName evidence="9">CvpA family protein</fullName>
    </submittedName>
    <submittedName>
        <fullName evidence="6">Putative transmembrane protein YshB</fullName>
    </submittedName>
</protein>
<evidence type="ECO:0000256" key="2">
    <source>
        <dbReference type="ARBA" id="ARBA00022692"/>
    </source>
</evidence>
<evidence type="ECO:0000313" key="6">
    <source>
        <dbReference type="EMBL" id="ARW20729.1"/>
    </source>
</evidence>
<evidence type="ECO:0000256" key="4">
    <source>
        <dbReference type="ARBA" id="ARBA00023136"/>
    </source>
</evidence>
<evidence type="ECO:0000256" key="3">
    <source>
        <dbReference type="ARBA" id="ARBA00022989"/>
    </source>
</evidence>
<evidence type="ECO:0000256" key="5">
    <source>
        <dbReference type="SAM" id="Phobius"/>
    </source>
</evidence>
<dbReference type="Proteomes" id="UP001194632">
    <property type="component" value="Unassembled WGS sequence"/>
</dbReference>